<dbReference type="Proteomes" id="UP001320159">
    <property type="component" value="Unassembled WGS sequence"/>
</dbReference>
<dbReference type="InterPro" id="IPR001623">
    <property type="entry name" value="DnaJ_domain"/>
</dbReference>
<dbReference type="InterPro" id="IPR002939">
    <property type="entry name" value="DnaJ_C"/>
</dbReference>
<dbReference type="GO" id="GO:0008270">
    <property type="term" value="F:zinc ion binding"/>
    <property type="evidence" value="ECO:0007669"/>
    <property type="project" value="UniProtKB-UniRule"/>
</dbReference>
<dbReference type="GO" id="GO:0031072">
    <property type="term" value="F:heat shock protein binding"/>
    <property type="evidence" value="ECO:0007669"/>
    <property type="project" value="InterPro"/>
</dbReference>
<dbReference type="Pfam" id="PF00684">
    <property type="entry name" value="DnaJ_CXXCXGXG"/>
    <property type="match status" value="1"/>
</dbReference>
<comment type="subcellular location">
    <subcellularLocation>
        <location evidence="1 11">Cytoplasm</location>
    </subcellularLocation>
</comment>
<dbReference type="Gene3D" id="1.10.287.110">
    <property type="entry name" value="DnaJ domain"/>
    <property type="match status" value="1"/>
</dbReference>
<dbReference type="InterPro" id="IPR036869">
    <property type="entry name" value="J_dom_sf"/>
</dbReference>
<comment type="similarity">
    <text evidence="11">Belongs to the DnaJ family.</text>
</comment>
<comment type="cofactor">
    <cofactor evidence="11">
        <name>Zn(2+)</name>
        <dbReference type="ChEBI" id="CHEBI:29105"/>
    </cofactor>
    <text evidence="11">Binds 2 Zn(2+) ions per monomer.</text>
</comment>
<dbReference type="GO" id="GO:0005524">
    <property type="term" value="F:ATP binding"/>
    <property type="evidence" value="ECO:0007669"/>
    <property type="project" value="InterPro"/>
</dbReference>
<evidence type="ECO:0000313" key="15">
    <source>
        <dbReference type="EMBL" id="MCD1293966.1"/>
    </source>
</evidence>
<feature type="binding site" evidence="11">
    <location>
        <position position="171"/>
    </location>
    <ligand>
        <name>Zn(2+)</name>
        <dbReference type="ChEBI" id="CHEBI:29105"/>
        <label>2</label>
    </ligand>
</feature>
<dbReference type="GO" id="GO:0051082">
    <property type="term" value="F:unfolded protein binding"/>
    <property type="evidence" value="ECO:0007669"/>
    <property type="project" value="UniProtKB-UniRule"/>
</dbReference>
<evidence type="ECO:0000256" key="1">
    <source>
        <dbReference type="ARBA" id="ARBA00004496"/>
    </source>
</evidence>
<dbReference type="GO" id="GO:0009408">
    <property type="term" value="P:response to heat"/>
    <property type="evidence" value="ECO:0007669"/>
    <property type="project" value="InterPro"/>
</dbReference>
<keyword evidence="5 11" id="KW-0479">Metal-binding</keyword>
<feature type="binding site" evidence="11">
    <location>
        <position position="208"/>
    </location>
    <ligand>
        <name>Zn(2+)</name>
        <dbReference type="ChEBI" id="CHEBI:29105"/>
        <label>1</label>
    </ligand>
</feature>
<evidence type="ECO:0000256" key="11">
    <source>
        <dbReference type="HAMAP-Rule" id="MF_01152"/>
    </source>
</evidence>
<dbReference type="SUPFAM" id="SSF49493">
    <property type="entry name" value="HSP40/DnaJ peptide-binding domain"/>
    <property type="match status" value="2"/>
</dbReference>
<keyword evidence="10 11" id="KW-0143">Chaperone</keyword>
<dbReference type="FunFam" id="2.10.230.10:FF:000002">
    <property type="entry name" value="Molecular chaperone DnaJ"/>
    <property type="match status" value="1"/>
</dbReference>
<proteinExistence type="inferred from homology"/>
<evidence type="ECO:0000256" key="6">
    <source>
        <dbReference type="ARBA" id="ARBA00022737"/>
    </source>
</evidence>
<dbReference type="CDD" id="cd10747">
    <property type="entry name" value="DnaJ_C"/>
    <property type="match status" value="1"/>
</dbReference>
<dbReference type="HAMAP" id="MF_01152">
    <property type="entry name" value="DnaJ"/>
    <property type="match status" value="1"/>
</dbReference>
<feature type="binding site" evidence="11">
    <location>
        <position position="194"/>
    </location>
    <ligand>
        <name>Zn(2+)</name>
        <dbReference type="ChEBI" id="CHEBI:29105"/>
        <label>2</label>
    </ligand>
</feature>
<feature type="binding site" evidence="11">
    <location>
        <position position="211"/>
    </location>
    <ligand>
        <name>Zn(2+)</name>
        <dbReference type="ChEBI" id="CHEBI:29105"/>
        <label>1</label>
    </ligand>
</feature>
<comment type="caution">
    <text evidence="11">Lacks conserved residue(s) required for the propagation of feature annotation.</text>
</comment>
<dbReference type="Gene3D" id="2.10.230.10">
    <property type="entry name" value="Heat shock protein DnaJ, cysteine-rich domain"/>
    <property type="match status" value="1"/>
</dbReference>
<evidence type="ECO:0000256" key="12">
    <source>
        <dbReference type="PROSITE-ProRule" id="PRU00546"/>
    </source>
</evidence>
<dbReference type="PRINTS" id="PR00625">
    <property type="entry name" value="JDOMAIN"/>
</dbReference>
<comment type="domain">
    <text evidence="11">The J domain is necessary and sufficient to stimulate DnaK ATPase activity. Zinc center 1 plays an important role in the autonomous, DnaK-independent chaperone activity of DnaJ. Zinc center 2 is essential for interaction with DnaK and for DnaJ activity.</text>
</comment>
<accession>A0AAP2W6D3</accession>
<evidence type="ECO:0000256" key="10">
    <source>
        <dbReference type="ARBA" id="ARBA00023186"/>
    </source>
</evidence>
<keyword evidence="4 11" id="KW-0235">DNA replication</keyword>
<dbReference type="NCBIfam" id="TIGR02349">
    <property type="entry name" value="DnaJ_bact"/>
    <property type="match status" value="1"/>
</dbReference>
<evidence type="ECO:0000256" key="5">
    <source>
        <dbReference type="ARBA" id="ARBA00022723"/>
    </source>
</evidence>
<comment type="caution">
    <text evidence="15">The sequence shown here is derived from an EMBL/GenBank/DDBJ whole genome shotgun (WGS) entry which is preliminary data.</text>
</comment>
<dbReference type="SMART" id="SM00271">
    <property type="entry name" value="DnaJ"/>
    <property type="match status" value="1"/>
</dbReference>
<dbReference type="InterPro" id="IPR008971">
    <property type="entry name" value="HSP40/DnaJ_pept-bd"/>
</dbReference>
<evidence type="ECO:0000313" key="16">
    <source>
        <dbReference type="Proteomes" id="UP001320159"/>
    </source>
</evidence>
<evidence type="ECO:0000259" key="14">
    <source>
        <dbReference type="PROSITE" id="PS51188"/>
    </source>
</evidence>
<keyword evidence="6 11" id="KW-0677">Repeat</keyword>
<dbReference type="CDD" id="cd06257">
    <property type="entry name" value="DnaJ"/>
    <property type="match status" value="1"/>
</dbReference>
<dbReference type="Pfam" id="PF00226">
    <property type="entry name" value="DnaJ"/>
    <property type="match status" value="1"/>
</dbReference>
<dbReference type="PROSITE" id="PS51188">
    <property type="entry name" value="ZF_CR"/>
    <property type="match status" value="1"/>
</dbReference>
<dbReference type="SUPFAM" id="SSF46565">
    <property type="entry name" value="Chaperone J-domain"/>
    <property type="match status" value="1"/>
</dbReference>
<feature type="binding site" evidence="11">
    <location>
        <position position="197"/>
    </location>
    <ligand>
        <name>Zn(2+)</name>
        <dbReference type="ChEBI" id="CHEBI:29105"/>
        <label>2</label>
    </ligand>
</feature>
<dbReference type="Gene3D" id="2.60.260.20">
    <property type="entry name" value="Urease metallochaperone UreE, N-terminal domain"/>
    <property type="match status" value="2"/>
</dbReference>
<dbReference type="PROSITE" id="PS00636">
    <property type="entry name" value="DNAJ_1"/>
    <property type="match status" value="1"/>
</dbReference>
<keyword evidence="3 11" id="KW-0963">Cytoplasm</keyword>
<dbReference type="PANTHER" id="PTHR43096:SF52">
    <property type="entry name" value="DNAJ HOMOLOG 1, MITOCHONDRIAL-RELATED"/>
    <property type="match status" value="1"/>
</dbReference>
<dbReference type="CDD" id="cd10719">
    <property type="entry name" value="DnaJ_zf"/>
    <property type="match status" value="1"/>
</dbReference>
<keyword evidence="16" id="KW-1185">Reference proteome</keyword>
<feature type="binding site" evidence="11">
    <location>
        <position position="151"/>
    </location>
    <ligand>
        <name>Zn(2+)</name>
        <dbReference type="ChEBI" id="CHEBI:29105"/>
        <label>1</label>
    </ligand>
</feature>
<keyword evidence="7 11" id="KW-0863">Zinc-finger</keyword>
<dbReference type="FunFam" id="1.10.287.110:FF:000031">
    <property type="entry name" value="Molecular chaperone DnaJ"/>
    <property type="match status" value="1"/>
</dbReference>
<dbReference type="InterPro" id="IPR001305">
    <property type="entry name" value="HSP_DnaJ_Cys-rich_dom"/>
</dbReference>
<feature type="binding site" evidence="11">
    <location>
        <position position="154"/>
    </location>
    <ligand>
        <name>Zn(2+)</name>
        <dbReference type="ChEBI" id="CHEBI:29105"/>
        <label>1</label>
    </ligand>
</feature>
<dbReference type="GO" id="GO:0005737">
    <property type="term" value="C:cytoplasm"/>
    <property type="evidence" value="ECO:0007669"/>
    <property type="project" value="UniProtKB-SubCell"/>
</dbReference>
<protein>
    <recommendedName>
        <fullName evidence="11">Chaperone protein DnaJ</fullName>
    </recommendedName>
</protein>
<evidence type="ECO:0000256" key="4">
    <source>
        <dbReference type="ARBA" id="ARBA00022705"/>
    </source>
</evidence>
<evidence type="ECO:0000259" key="13">
    <source>
        <dbReference type="PROSITE" id="PS50076"/>
    </source>
</evidence>
<dbReference type="PROSITE" id="PS50076">
    <property type="entry name" value="DNAJ_2"/>
    <property type="match status" value="1"/>
</dbReference>
<comment type="function">
    <text evidence="11">Participates actively in the response to hyperosmotic and heat shock by preventing the aggregation of stress-denatured proteins and by disaggregating proteins, also in an autonomous, DnaK-independent fashion. Unfolded proteins bind initially to DnaJ; upon interaction with the DnaJ-bound protein, DnaK hydrolyzes its bound ATP, resulting in the formation of a stable complex. GrpE releases ADP from DnaK; ATP binding to DnaK triggers the release of the substrate protein, thus completing the reaction cycle. Several rounds of ATP-dependent interactions between DnaJ, DnaK and GrpE are required for fully efficient folding. Also involved, together with DnaK and GrpE, in the DNA replication of plasmids through activation of initiation proteins.</text>
</comment>
<dbReference type="GO" id="GO:0006260">
    <property type="term" value="P:DNA replication"/>
    <property type="evidence" value="ECO:0007669"/>
    <property type="project" value="UniProtKB-KW"/>
</dbReference>
<dbReference type="SUPFAM" id="SSF57938">
    <property type="entry name" value="DnaJ/Hsp40 cysteine-rich domain"/>
    <property type="match status" value="1"/>
</dbReference>
<dbReference type="InterPro" id="IPR036410">
    <property type="entry name" value="HSP_DnaJ_Cys-rich_dom_sf"/>
</dbReference>
<dbReference type="PANTHER" id="PTHR43096">
    <property type="entry name" value="DNAJ HOMOLOG 1, MITOCHONDRIAL-RELATED"/>
    <property type="match status" value="1"/>
</dbReference>
<gene>
    <name evidence="11 15" type="primary">dnaJ</name>
    <name evidence="15" type="ORF">CUJ83_03010</name>
</gene>
<dbReference type="NCBIfam" id="NF008035">
    <property type="entry name" value="PRK10767.1"/>
    <property type="match status" value="1"/>
</dbReference>
<dbReference type="FunFam" id="2.60.260.20:FF:000004">
    <property type="entry name" value="Molecular chaperone DnaJ"/>
    <property type="match status" value="1"/>
</dbReference>
<name>A0AAP2W6D3_9EURY</name>
<keyword evidence="9 11" id="KW-0346">Stress response</keyword>
<dbReference type="Pfam" id="PF01556">
    <property type="entry name" value="DnaJ_C"/>
    <property type="match status" value="1"/>
</dbReference>
<dbReference type="GO" id="GO:0042026">
    <property type="term" value="P:protein refolding"/>
    <property type="evidence" value="ECO:0007669"/>
    <property type="project" value="TreeGrafter"/>
</dbReference>
<evidence type="ECO:0000256" key="2">
    <source>
        <dbReference type="ARBA" id="ARBA00011738"/>
    </source>
</evidence>
<feature type="binding site" evidence="11">
    <location>
        <position position="168"/>
    </location>
    <ligand>
        <name>Zn(2+)</name>
        <dbReference type="ChEBI" id="CHEBI:29105"/>
        <label>2</label>
    </ligand>
</feature>
<dbReference type="AlphaFoldDB" id="A0AAP2W6D3"/>
<sequence>MVSTVANKRDYYEVLGVEKSASVDDIKKSYRKLAMKYHPDVNKEAEAEEKFKEISEAYAILSDEQKRAQYDRFGHAGMEGYSQSDIFNNFDIFRDMGFGNYDNLFDMFFGGRGRGGQSNRGSDLRYDLQIDLKEAAAGCEKEIVVPRMETCNTCNGTGAKPGTPINTCSACNGTGQVRQVSQSLFGQMVRVMPCNKCGGKGKTFDTPCPECNGRTKTRRVRKLTIKVPPGVDTGLQLRMPGEGESGTAGGPPGDLYVYLYVKEDPLFKRNGVDLTYDLPISFSQAALGDEIEVETLDGKVKLKIPEGTQTHKIFRIRGEGMPSLRASGTKGDLLVRVIVKTPTKMSEEQRKLFLELAERDGIGIKAQSKGKNIFEKIGDAFKP</sequence>
<dbReference type="EMBL" id="PGCK01000002">
    <property type="protein sequence ID" value="MCD1293966.1"/>
    <property type="molecule type" value="Genomic_DNA"/>
</dbReference>
<evidence type="ECO:0000256" key="3">
    <source>
        <dbReference type="ARBA" id="ARBA00022490"/>
    </source>
</evidence>
<feature type="zinc finger region" description="CR-type" evidence="12">
    <location>
        <begin position="138"/>
        <end position="220"/>
    </location>
</feature>
<feature type="domain" description="CR-type" evidence="14">
    <location>
        <begin position="138"/>
        <end position="220"/>
    </location>
</feature>
<evidence type="ECO:0000256" key="8">
    <source>
        <dbReference type="ARBA" id="ARBA00022833"/>
    </source>
</evidence>
<evidence type="ECO:0000256" key="9">
    <source>
        <dbReference type="ARBA" id="ARBA00023016"/>
    </source>
</evidence>
<dbReference type="InterPro" id="IPR012724">
    <property type="entry name" value="DnaJ"/>
</dbReference>
<reference evidence="15 16" key="1">
    <citation type="submission" date="2017-11" db="EMBL/GenBank/DDBJ databases">
        <title>Isolation and Characterization of Family Methanocellaceae Species from Potential Methane Hydrate Area Offshore Southwestern Taiwan.</title>
        <authorList>
            <person name="Zhang W.-L."/>
            <person name="Chen W.-C."/>
            <person name="Lai M.-C."/>
            <person name="Chen S.-C."/>
        </authorList>
    </citation>
    <scope>NUCLEOTIDE SEQUENCE [LARGE SCALE GENOMIC DNA]</scope>
    <source>
        <strain evidence="15 16">CWC-04</strain>
    </source>
</reference>
<feature type="domain" description="J" evidence="13">
    <location>
        <begin position="10"/>
        <end position="74"/>
    </location>
</feature>
<dbReference type="InterPro" id="IPR018253">
    <property type="entry name" value="DnaJ_domain_CS"/>
</dbReference>
<organism evidence="15 16">
    <name type="scientific">Methanooceanicella nereidis</name>
    <dbReference type="NCBI Taxonomy" id="2052831"/>
    <lineage>
        <taxon>Archaea</taxon>
        <taxon>Methanobacteriati</taxon>
        <taxon>Methanobacteriota</taxon>
        <taxon>Stenosarchaea group</taxon>
        <taxon>Methanomicrobia</taxon>
        <taxon>Methanocellales</taxon>
        <taxon>Methanocellaceae</taxon>
        <taxon>Methanooceanicella</taxon>
    </lineage>
</organism>
<keyword evidence="8 11" id="KW-0862">Zinc</keyword>
<comment type="subunit">
    <text evidence="2 11">Homodimer.</text>
</comment>
<evidence type="ECO:0000256" key="7">
    <source>
        <dbReference type="ARBA" id="ARBA00022771"/>
    </source>
</evidence>